<dbReference type="Gene3D" id="1.10.630.10">
    <property type="entry name" value="Cytochrome P450"/>
    <property type="match status" value="2"/>
</dbReference>
<evidence type="ECO:0000256" key="3">
    <source>
        <dbReference type="SAM" id="Phobius"/>
    </source>
</evidence>
<gene>
    <name evidence="5" type="ORF">E3P90_01153</name>
</gene>
<keyword evidence="4" id="KW-0732">Signal</keyword>
<evidence type="ECO:0000256" key="4">
    <source>
        <dbReference type="SAM" id="SignalP"/>
    </source>
</evidence>
<evidence type="ECO:0000313" key="5">
    <source>
        <dbReference type="EMBL" id="TIB14940.1"/>
    </source>
</evidence>
<dbReference type="PRINTS" id="PR00385">
    <property type="entry name" value="P450"/>
</dbReference>
<dbReference type="GO" id="GO:0016705">
    <property type="term" value="F:oxidoreductase activity, acting on paired donors, with incorporation or reduction of molecular oxygen"/>
    <property type="evidence" value="ECO:0007669"/>
    <property type="project" value="InterPro"/>
</dbReference>
<dbReference type="PRINTS" id="PR00463">
    <property type="entry name" value="EP450I"/>
</dbReference>
<evidence type="ECO:0000256" key="2">
    <source>
        <dbReference type="ARBA" id="ARBA00023002"/>
    </source>
</evidence>
<proteinExistence type="inferred from homology"/>
<comment type="similarity">
    <text evidence="1">Belongs to the cytochrome P450 family.</text>
</comment>
<accession>A0A4T0H4I5</accession>
<dbReference type="EMBL" id="SPOF01000009">
    <property type="protein sequence ID" value="TIB14940.1"/>
    <property type="molecule type" value="Genomic_DNA"/>
</dbReference>
<evidence type="ECO:0008006" key="7">
    <source>
        <dbReference type="Google" id="ProtNLM"/>
    </source>
</evidence>
<dbReference type="Pfam" id="PF00067">
    <property type="entry name" value="p450"/>
    <property type="match status" value="2"/>
</dbReference>
<dbReference type="PANTHER" id="PTHR24305">
    <property type="entry name" value="CYTOCHROME P450"/>
    <property type="match status" value="1"/>
</dbReference>
<keyword evidence="2" id="KW-0560">Oxidoreductase</keyword>
<organism evidence="5 6">
    <name type="scientific">Wallemia ichthyophaga</name>
    <dbReference type="NCBI Taxonomy" id="245174"/>
    <lineage>
        <taxon>Eukaryota</taxon>
        <taxon>Fungi</taxon>
        <taxon>Dikarya</taxon>
        <taxon>Basidiomycota</taxon>
        <taxon>Wallemiomycotina</taxon>
        <taxon>Wallemiomycetes</taxon>
        <taxon>Wallemiales</taxon>
        <taxon>Wallemiaceae</taxon>
        <taxon>Wallemia</taxon>
    </lineage>
</organism>
<dbReference type="InterPro" id="IPR002401">
    <property type="entry name" value="Cyt_P450_E_grp-I"/>
</dbReference>
<protein>
    <recommendedName>
        <fullName evidence="7">Cytochrome P450</fullName>
    </recommendedName>
</protein>
<feature type="signal peptide" evidence="4">
    <location>
        <begin position="1"/>
        <end position="18"/>
    </location>
</feature>
<keyword evidence="3" id="KW-1133">Transmembrane helix</keyword>
<sequence length="1042" mass="117922">MSNDFIILFVLILACLLAYRLTTNKSNVHKFTRINNSHLIFGNFLEALGMFDKKFPEWTEIYGPTFIFETLFRKQNVHTIDPLALDHILRKRSYSYPKTVGLRKSLDSLIGVGGMISSEGDYHKRLKKLMASPLNSPANLESFIPLMKGKGDQLVKVIEKLIGNERIKELDILPLIEELAGDNVGLTLFRLDLGLLPNPDDIHANNTSNIAKAVEHFSNSKGDASLAFFLQFVIPITGSLPTSTQRLNKKHLSEFKKTAEILYHNKIESLHESNEIGEDLNTENDILTLLIDSNLKQAKSEQLTKDQIISQITTFVIAGIDTSAVTINWILYALSTNQSTQLKLRHEIDTANIKHDTSPTLKSINSLEYLDAVVKEGLRLYGAVPNTIREASQDDVIPLKYPIKDRKTGELMDKIIVNKGQQILIPIHSYNKSSYNFDDGYVFKPERWIENPNQPILTFLDGSRMCIGAKLALLEIKLTLIHLITSFHFDFDEAYEVEARGRVTLHPSVKDSYNTTMMIWWLGSLVIAAIIALYIRRYPTNVNNIPRIPFSSYFFGHVKHLFDKCFGDCLIGWTNEYGYTYVLESILREPYIHTIDKSALNHVLQKNLHNYTKPPALQSVMRMVFGRDGIFISEGVQHKKLRKLMTPSFFTASNLQNFIPIIQQKSAELVDVFGRKDTVQFDVLQDLKNISTDIVGMIGFGFSFDLLNPIKKRDQRQIELHQALQNVVESTGSTSPFTALSLFISSLTIIPTKAFKLMTQAMNLFEQVGLDIMNEKEEAEKENEEIGEGSFQGKDVLSLLMKSNLSAELNPSDRLSTSEVVSQIATFLLAGTDTTSNAMAYMLHSLASNKRVQDKLRSEIIENALNMNESTSLNDVNSLPYLDMVIKETLRLNAPVPLTLRQAIKPDVIPLAHPVKDTKTGDMISQILVKPGQKVVIGIHSYNKSNLMWDKPLEFIPERYENDTHNPPYLSFIDGQRVCIGYKIAILEMKITTINLIKNFTFSLPDPPHTIVKIGRIVPTPWVGERMDLGNRLELQVNEYKL</sequence>
<evidence type="ECO:0000256" key="1">
    <source>
        <dbReference type="ARBA" id="ARBA00010617"/>
    </source>
</evidence>
<comment type="caution">
    <text evidence="5">The sequence shown here is derived from an EMBL/GenBank/DDBJ whole genome shotgun (WGS) entry which is preliminary data.</text>
</comment>
<feature type="transmembrane region" description="Helical" evidence="3">
    <location>
        <begin position="518"/>
        <end position="535"/>
    </location>
</feature>
<name>A0A4T0H4I5_WALIC</name>
<dbReference type="Proteomes" id="UP000306954">
    <property type="component" value="Unassembled WGS sequence"/>
</dbReference>
<dbReference type="PANTHER" id="PTHR24305:SF166">
    <property type="entry name" value="CYTOCHROME P450 12A4, MITOCHONDRIAL-RELATED"/>
    <property type="match status" value="1"/>
</dbReference>
<dbReference type="GO" id="GO:0004497">
    <property type="term" value="F:monooxygenase activity"/>
    <property type="evidence" value="ECO:0007669"/>
    <property type="project" value="InterPro"/>
</dbReference>
<dbReference type="InterPro" id="IPR050121">
    <property type="entry name" value="Cytochrome_P450_monoxygenase"/>
</dbReference>
<dbReference type="InterPro" id="IPR036396">
    <property type="entry name" value="Cyt_P450_sf"/>
</dbReference>
<dbReference type="GO" id="GO:0020037">
    <property type="term" value="F:heme binding"/>
    <property type="evidence" value="ECO:0007669"/>
    <property type="project" value="InterPro"/>
</dbReference>
<keyword evidence="3" id="KW-0472">Membrane</keyword>
<dbReference type="InterPro" id="IPR001128">
    <property type="entry name" value="Cyt_P450"/>
</dbReference>
<dbReference type="AlphaFoldDB" id="A0A4T0H4I5"/>
<dbReference type="GO" id="GO:0005506">
    <property type="term" value="F:iron ion binding"/>
    <property type="evidence" value="ECO:0007669"/>
    <property type="project" value="InterPro"/>
</dbReference>
<reference evidence="5 6" key="1">
    <citation type="submission" date="2019-03" db="EMBL/GenBank/DDBJ databases">
        <title>Sequencing 23 genomes of Wallemia ichthyophaga.</title>
        <authorList>
            <person name="Gostincar C."/>
        </authorList>
    </citation>
    <scope>NUCLEOTIDE SEQUENCE [LARGE SCALE GENOMIC DNA]</scope>
    <source>
        <strain evidence="5 6">EXF-8621</strain>
    </source>
</reference>
<dbReference type="SUPFAM" id="SSF48264">
    <property type="entry name" value="Cytochrome P450"/>
    <property type="match status" value="2"/>
</dbReference>
<feature type="chain" id="PRO_5030101447" description="Cytochrome P450" evidence="4">
    <location>
        <begin position="19"/>
        <end position="1042"/>
    </location>
</feature>
<keyword evidence="3" id="KW-0812">Transmembrane</keyword>
<evidence type="ECO:0000313" key="6">
    <source>
        <dbReference type="Proteomes" id="UP000306954"/>
    </source>
</evidence>